<protein>
    <recommendedName>
        <fullName evidence="5">DRBM domain-containing protein</fullName>
    </recommendedName>
</protein>
<dbReference type="GO" id="GO:0003723">
    <property type="term" value="F:RNA binding"/>
    <property type="evidence" value="ECO:0007669"/>
    <property type="project" value="UniProtKB-UniRule"/>
</dbReference>
<name>A0A7J0GET1_9ERIC</name>
<dbReference type="EMBL" id="BJWL01000020">
    <property type="protein sequence ID" value="GFZ09313.1"/>
    <property type="molecule type" value="Genomic_DNA"/>
</dbReference>
<evidence type="ECO:0000259" key="5">
    <source>
        <dbReference type="PROSITE" id="PS50137"/>
    </source>
</evidence>
<evidence type="ECO:0000256" key="1">
    <source>
        <dbReference type="ARBA" id="ARBA00022737"/>
    </source>
</evidence>
<evidence type="ECO:0000256" key="3">
    <source>
        <dbReference type="PROSITE-ProRule" id="PRU00266"/>
    </source>
</evidence>
<dbReference type="Proteomes" id="UP000585474">
    <property type="component" value="Unassembled WGS sequence"/>
</dbReference>
<dbReference type="InterPro" id="IPR014720">
    <property type="entry name" value="dsRBD_dom"/>
</dbReference>
<dbReference type="Gene3D" id="3.30.160.20">
    <property type="match status" value="1"/>
</dbReference>
<dbReference type="AlphaFoldDB" id="A0A7J0GET1"/>
<dbReference type="Pfam" id="PF00035">
    <property type="entry name" value="dsrm"/>
    <property type="match status" value="1"/>
</dbReference>
<dbReference type="SMART" id="SM00358">
    <property type="entry name" value="DSRM"/>
    <property type="match status" value="1"/>
</dbReference>
<dbReference type="PANTHER" id="PTHR46031">
    <property type="match status" value="1"/>
</dbReference>
<keyword evidence="1" id="KW-0677">Repeat</keyword>
<feature type="compositionally biased region" description="Polar residues" evidence="4">
    <location>
        <begin position="76"/>
        <end position="92"/>
    </location>
</feature>
<dbReference type="OrthoDB" id="5274873at2759"/>
<dbReference type="PROSITE" id="PS50137">
    <property type="entry name" value="DS_RBD"/>
    <property type="match status" value="1"/>
</dbReference>
<feature type="region of interest" description="Disordered" evidence="4">
    <location>
        <begin position="66"/>
        <end position="92"/>
    </location>
</feature>
<dbReference type="PANTHER" id="PTHR46031:SF16">
    <property type="entry name" value="DOUBLE-STRANDED RNA-BINDING PROTEIN 4"/>
    <property type="match status" value="1"/>
</dbReference>
<gene>
    <name evidence="6" type="ORF">Acr_20g0011210</name>
</gene>
<sequence>MYKSKLQELCQQKSWELPEYSTARAGLDHTPRFTATVTINGVPFQTPDQSRNAKEAQNKAAKLALDHFSPAPSPNPSLKQPSPISALSNGRR</sequence>
<evidence type="ECO:0000313" key="6">
    <source>
        <dbReference type="EMBL" id="GFZ09313.1"/>
    </source>
</evidence>
<evidence type="ECO:0000256" key="4">
    <source>
        <dbReference type="SAM" id="MobiDB-lite"/>
    </source>
</evidence>
<feature type="domain" description="DRBM" evidence="5">
    <location>
        <begin position="1"/>
        <end position="70"/>
    </location>
</feature>
<accession>A0A7J0GET1</accession>
<proteinExistence type="predicted"/>
<keyword evidence="2 3" id="KW-0694">RNA-binding</keyword>
<evidence type="ECO:0000256" key="2">
    <source>
        <dbReference type="ARBA" id="ARBA00022884"/>
    </source>
</evidence>
<dbReference type="SUPFAM" id="SSF54768">
    <property type="entry name" value="dsRNA-binding domain-like"/>
    <property type="match status" value="1"/>
</dbReference>
<keyword evidence="7" id="KW-1185">Reference proteome</keyword>
<reference evidence="6 7" key="1">
    <citation type="submission" date="2019-07" db="EMBL/GenBank/DDBJ databases">
        <title>De Novo Assembly of kiwifruit Actinidia rufa.</title>
        <authorList>
            <person name="Sugita-Konishi S."/>
            <person name="Sato K."/>
            <person name="Mori E."/>
            <person name="Abe Y."/>
            <person name="Kisaki G."/>
            <person name="Hamano K."/>
            <person name="Suezawa K."/>
            <person name="Otani M."/>
            <person name="Fukuda T."/>
            <person name="Manabe T."/>
            <person name="Gomi K."/>
            <person name="Tabuchi M."/>
            <person name="Akimitsu K."/>
            <person name="Kataoka I."/>
        </authorList>
    </citation>
    <scope>NUCLEOTIDE SEQUENCE [LARGE SCALE GENOMIC DNA]</scope>
    <source>
        <strain evidence="7">cv. Fuchu</strain>
    </source>
</reference>
<comment type="caution">
    <text evidence="6">The sequence shown here is derived from an EMBL/GenBank/DDBJ whole genome shotgun (WGS) entry which is preliminary data.</text>
</comment>
<organism evidence="6 7">
    <name type="scientific">Actinidia rufa</name>
    <dbReference type="NCBI Taxonomy" id="165716"/>
    <lineage>
        <taxon>Eukaryota</taxon>
        <taxon>Viridiplantae</taxon>
        <taxon>Streptophyta</taxon>
        <taxon>Embryophyta</taxon>
        <taxon>Tracheophyta</taxon>
        <taxon>Spermatophyta</taxon>
        <taxon>Magnoliopsida</taxon>
        <taxon>eudicotyledons</taxon>
        <taxon>Gunneridae</taxon>
        <taxon>Pentapetalae</taxon>
        <taxon>asterids</taxon>
        <taxon>Ericales</taxon>
        <taxon>Actinidiaceae</taxon>
        <taxon>Actinidia</taxon>
    </lineage>
</organism>
<evidence type="ECO:0000313" key="7">
    <source>
        <dbReference type="Proteomes" id="UP000585474"/>
    </source>
</evidence>